<evidence type="ECO:0000256" key="1">
    <source>
        <dbReference type="SAM" id="Phobius"/>
    </source>
</evidence>
<dbReference type="EMBL" id="LRIE01000071">
    <property type="protein sequence ID" value="KZM35377.1"/>
    <property type="molecule type" value="Genomic_DNA"/>
</dbReference>
<dbReference type="STRING" id="43678.OJAG_19820"/>
<feature type="transmembrane region" description="Helical" evidence="1">
    <location>
        <begin position="6"/>
        <end position="25"/>
    </location>
</feature>
<keyword evidence="1" id="KW-1133">Transmembrane helix</keyword>
<evidence type="ECO:0000313" key="2">
    <source>
        <dbReference type="EMBL" id="KZM35377.1"/>
    </source>
</evidence>
<organism evidence="2 3">
    <name type="scientific">Oerskovia enterophila</name>
    <dbReference type="NCBI Taxonomy" id="43678"/>
    <lineage>
        <taxon>Bacteria</taxon>
        <taxon>Bacillati</taxon>
        <taxon>Actinomycetota</taxon>
        <taxon>Actinomycetes</taxon>
        <taxon>Micrococcales</taxon>
        <taxon>Cellulomonadaceae</taxon>
        <taxon>Oerskovia</taxon>
    </lineage>
</organism>
<dbReference type="Gene3D" id="1.20.1440.20">
    <property type="entry name" value="LemA-like domain"/>
    <property type="match status" value="1"/>
</dbReference>
<protein>
    <recommendedName>
        <fullName evidence="4">LemA family protein</fullName>
    </recommendedName>
</protein>
<comment type="caution">
    <text evidence="2">The sequence shown here is derived from an EMBL/GenBank/DDBJ whole genome shotgun (WGS) entry which is preliminary data.</text>
</comment>
<gene>
    <name evidence="2" type="ORF">OJAG_19820</name>
</gene>
<dbReference type="RefSeq" id="WP_068708420.1">
    <property type="nucleotide sequence ID" value="NZ_JBIVFZ010000003.1"/>
</dbReference>
<reference evidence="2 3" key="1">
    <citation type="submission" date="2016-01" db="EMBL/GenBank/DDBJ databases">
        <title>Genome sequence of Oerskovia enterophila VJag, an agar and cellulose degrading bacterium.</title>
        <authorList>
            <person name="Poehlein A."/>
            <person name="Jag V."/>
            <person name="Bengelsdorf F."/>
            <person name="Duerre P."/>
            <person name="Daniel R."/>
        </authorList>
    </citation>
    <scope>NUCLEOTIDE SEQUENCE [LARGE SCALE GENOMIC DNA]</scope>
    <source>
        <strain evidence="2 3">VJag</strain>
    </source>
</reference>
<dbReference type="AlphaFoldDB" id="A0A161XF81"/>
<dbReference type="PATRIC" id="fig|43678.3.peg.2065"/>
<keyword evidence="1" id="KW-0812">Transmembrane</keyword>
<evidence type="ECO:0008006" key="4">
    <source>
        <dbReference type="Google" id="ProtNLM"/>
    </source>
</evidence>
<proteinExistence type="predicted"/>
<evidence type="ECO:0000313" key="3">
    <source>
        <dbReference type="Proteomes" id="UP000076447"/>
    </source>
</evidence>
<dbReference type="OrthoDB" id="3214694at2"/>
<name>A0A161XF81_9CELL</name>
<accession>A0A161XF81</accession>
<dbReference type="Proteomes" id="UP000076447">
    <property type="component" value="Unassembled WGS sequence"/>
</dbReference>
<sequence length="223" mass="23768">MTWSEIAIIVVAVVLVAGWALWVAASRLDRLHRKVMASRLALDAQLERRASAALDLAGAGELDPASSVLVAEAAYEVLDDDLRTREVASVVPGLAELVASPGSAAGPDGASSLERAPRLLAGVGAERARAESDLSATLRAALEDPEEVREIRASPVGAELLAALAGAWYRAQIARRFHNEAVAQTQRLRRTWYARAFSLAGHAPMPVTVELDDAWPPALDRNP</sequence>
<keyword evidence="1" id="KW-0472">Membrane</keyword>
<dbReference type="InterPro" id="IPR023353">
    <property type="entry name" value="LemA-like_dom_sf"/>
</dbReference>